<sequence length="427" mass="48536">MSSQVQIALLNKILLYILIFVAIFFVIAARRPDILLHPQLWAEDGKIWLSGAYNQGIYSFLLPQNGYYQTISRLTFSIGLLFGLSKAALVANIIAISIRCCLVMFILSSRISFIHISYRIAAVIYFLFMPNLSEGYVNITNVQWYLSIYLFMIIFADDAESFSWKLHDYIVLIIAALSGPFVIFLSACLFIKRVAQWGGIINAVKRINYFDIIMVICFVIQALAIILTVSSHARSSAPLGASFSLLIKILSTRIVLGTFFSNDMVFNFASKECFVFFKGWLSFALMFVVMISICKAIISSGWRFWISVIFPSLIIGFTLANPMMSLTEDQWPTFLIPGGGERYFFITNFAFFCFILFIISQMGKFSQALLSCLMICIVPLFFLNFSIPPLAHVGFREDIKKFDLLPKGQEMSIRINPQGWQMDLKKK</sequence>
<evidence type="ECO:0000313" key="3">
    <source>
        <dbReference type="Proteomes" id="UP000019250"/>
    </source>
</evidence>
<evidence type="ECO:0000313" key="2">
    <source>
        <dbReference type="EMBL" id="EUK19000.1"/>
    </source>
</evidence>
<comment type="caution">
    <text evidence="2">The sequence shown here is derived from an EMBL/GenBank/DDBJ whole genome shotgun (WGS) entry which is preliminary data.</text>
</comment>
<dbReference type="RefSeq" id="WP_034337568.1">
    <property type="nucleotide sequence ID" value="NZ_ATSX01000001.1"/>
</dbReference>
<dbReference type="EMBL" id="ATSX01000001">
    <property type="protein sequence ID" value="EUK19000.1"/>
    <property type="molecule type" value="Genomic_DNA"/>
</dbReference>
<feature type="transmembrane region" description="Helical" evidence="1">
    <location>
        <begin position="343"/>
        <end position="362"/>
    </location>
</feature>
<reference evidence="2 3" key="1">
    <citation type="journal article" date="2014" name="Genome Announc.">
        <title>Draft Genome Sequence of Commensalibacter papalotli MX01, a Symbiont Identified from the Guts of Overwintering Monarch Butterflies.</title>
        <authorList>
            <person name="Servin-Garciduenas L.E."/>
            <person name="Sanchez-Quinto A."/>
            <person name="Martinez-Romero E."/>
        </authorList>
    </citation>
    <scope>NUCLEOTIDE SEQUENCE [LARGE SCALE GENOMIC DNA]</scope>
    <source>
        <strain evidence="3">MX-MONARCH01</strain>
    </source>
</reference>
<feature type="transmembrane region" description="Helical" evidence="1">
    <location>
        <begin position="368"/>
        <end position="391"/>
    </location>
</feature>
<feature type="transmembrane region" description="Helical" evidence="1">
    <location>
        <begin position="169"/>
        <end position="191"/>
    </location>
</feature>
<dbReference type="PATRIC" id="fig|1208583.4.peg.929"/>
<dbReference type="Proteomes" id="UP000019250">
    <property type="component" value="Unassembled WGS sequence"/>
</dbReference>
<keyword evidence="1" id="KW-0812">Transmembrane</keyword>
<feature type="transmembrane region" description="Helical" evidence="1">
    <location>
        <begin position="113"/>
        <end position="132"/>
    </location>
</feature>
<keyword evidence="2" id="KW-0808">Transferase</keyword>
<dbReference type="OrthoDB" id="7226040at2"/>
<keyword evidence="3" id="KW-1185">Reference proteome</keyword>
<organism evidence="2 3">
    <name type="scientific">Commensalibacter papalotli</name>
    <name type="common">ex Servin-Garciduenas et al. 2014</name>
    <dbReference type="NCBI Taxonomy" id="1208583"/>
    <lineage>
        <taxon>Bacteria</taxon>
        <taxon>Pseudomonadati</taxon>
        <taxon>Pseudomonadota</taxon>
        <taxon>Alphaproteobacteria</taxon>
        <taxon>Acetobacterales</taxon>
        <taxon>Acetobacteraceae</taxon>
    </lineage>
</organism>
<dbReference type="STRING" id="1208583.COMX_04600"/>
<evidence type="ECO:0000256" key="1">
    <source>
        <dbReference type="SAM" id="Phobius"/>
    </source>
</evidence>
<accession>W7DVD9</accession>
<feature type="transmembrane region" description="Helical" evidence="1">
    <location>
        <begin position="304"/>
        <end position="322"/>
    </location>
</feature>
<dbReference type="eggNOG" id="ENOG50333MP">
    <property type="taxonomic scope" value="Bacteria"/>
</dbReference>
<gene>
    <name evidence="2" type="ORF">COMX_04600</name>
</gene>
<keyword evidence="1" id="KW-0472">Membrane</keyword>
<dbReference type="GO" id="GO:0016740">
    <property type="term" value="F:transferase activity"/>
    <property type="evidence" value="ECO:0007669"/>
    <property type="project" value="UniProtKB-KW"/>
</dbReference>
<protein>
    <submittedName>
        <fullName evidence="2">Serotype-specific glucosyl transferase</fullName>
    </submittedName>
</protein>
<proteinExistence type="predicted"/>
<feature type="transmembrane region" description="Helical" evidence="1">
    <location>
        <begin position="13"/>
        <end position="29"/>
    </location>
</feature>
<keyword evidence="1" id="KW-1133">Transmembrane helix</keyword>
<name>W7DVD9_9PROT</name>
<feature type="transmembrane region" description="Helical" evidence="1">
    <location>
        <begin position="212"/>
        <end position="233"/>
    </location>
</feature>
<feature type="transmembrane region" description="Helical" evidence="1">
    <location>
        <begin position="239"/>
        <end position="261"/>
    </location>
</feature>
<feature type="transmembrane region" description="Helical" evidence="1">
    <location>
        <begin position="273"/>
        <end position="298"/>
    </location>
</feature>
<dbReference type="AlphaFoldDB" id="W7DVD9"/>